<proteinExistence type="predicted"/>
<name>A0A4R5M2S7_9BURK</name>
<accession>A0A4R5M2S7</accession>
<dbReference type="InterPro" id="IPR012893">
    <property type="entry name" value="HipA-like_C"/>
</dbReference>
<evidence type="ECO:0000256" key="1">
    <source>
        <dbReference type="ARBA" id="ARBA00022679"/>
    </source>
</evidence>
<dbReference type="Proteomes" id="UP000295722">
    <property type="component" value="Unassembled WGS sequence"/>
</dbReference>
<sequence length="280" mass="30956">MRLRGTAGLKSRRPRSPTTARCSPCADSIGVRLARCSRSKTSERLKALIRSASTRARLRESRSLRSPTSRARFKENARRLFTLLLVNYAMHNADGHLKNFALAYTDMNDARLAPVYNVLTPSVYPSFADAAPALDLQSTRVWASGKLLTTNGGARLGLSKADTNECVEQVMHAVHTVTPLVPIPMTRSERRKPIPAPTLTAHSDSVPGRKGAREFHQSASLSARPRRSPRGRSKTCDQLRAGACIQSGQMVGQHAQLDTSRRRDAEPGTRRRCSYDVDRR</sequence>
<feature type="region of interest" description="Disordered" evidence="3">
    <location>
        <begin position="1"/>
        <end position="21"/>
    </location>
</feature>
<evidence type="ECO:0000259" key="4">
    <source>
        <dbReference type="Pfam" id="PF07804"/>
    </source>
</evidence>
<reference evidence="5 6" key="1">
    <citation type="submission" date="2019-03" db="EMBL/GenBank/DDBJ databases">
        <title>Paraburkholderia sp. 4M-K11, isolated from subtropical forest soil.</title>
        <authorList>
            <person name="Gao Z.-H."/>
            <person name="Qiu L.-H."/>
        </authorList>
    </citation>
    <scope>NUCLEOTIDE SEQUENCE [LARGE SCALE GENOMIC DNA]</scope>
    <source>
        <strain evidence="5 6">4M-K11</strain>
    </source>
</reference>
<keyword evidence="2" id="KW-0418">Kinase</keyword>
<keyword evidence="6" id="KW-1185">Reference proteome</keyword>
<dbReference type="AlphaFoldDB" id="A0A4R5M2S7"/>
<organism evidence="5 6">
    <name type="scientific">Paraburkholderia silviterrae</name>
    <dbReference type="NCBI Taxonomy" id="2528715"/>
    <lineage>
        <taxon>Bacteria</taxon>
        <taxon>Pseudomonadati</taxon>
        <taxon>Pseudomonadota</taxon>
        <taxon>Betaproteobacteria</taxon>
        <taxon>Burkholderiales</taxon>
        <taxon>Burkholderiaceae</taxon>
        <taxon>Paraburkholderia</taxon>
    </lineage>
</organism>
<gene>
    <name evidence="5" type="ORF">EYW47_28875</name>
</gene>
<feature type="domain" description="HipA-like C-terminal" evidence="4">
    <location>
        <begin position="70"/>
        <end position="175"/>
    </location>
</feature>
<feature type="region of interest" description="Disordered" evidence="3">
    <location>
        <begin position="188"/>
        <end position="280"/>
    </location>
</feature>
<protein>
    <submittedName>
        <fullName evidence="5">HipA domain-containing protein</fullName>
    </submittedName>
</protein>
<dbReference type="GO" id="GO:0016301">
    <property type="term" value="F:kinase activity"/>
    <property type="evidence" value="ECO:0007669"/>
    <property type="project" value="UniProtKB-KW"/>
</dbReference>
<feature type="compositionally biased region" description="Basic and acidic residues" evidence="3">
    <location>
        <begin position="259"/>
        <end position="280"/>
    </location>
</feature>
<dbReference type="EMBL" id="SMRP01000019">
    <property type="protein sequence ID" value="TDG19876.1"/>
    <property type="molecule type" value="Genomic_DNA"/>
</dbReference>
<dbReference type="OrthoDB" id="9805913at2"/>
<evidence type="ECO:0000256" key="2">
    <source>
        <dbReference type="ARBA" id="ARBA00022777"/>
    </source>
</evidence>
<evidence type="ECO:0000313" key="5">
    <source>
        <dbReference type="EMBL" id="TDG19876.1"/>
    </source>
</evidence>
<comment type="caution">
    <text evidence="5">The sequence shown here is derived from an EMBL/GenBank/DDBJ whole genome shotgun (WGS) entry which is preliminary data.</text>
</comment>
<evidence type="ECO:0000313" key="6">
    <source>
        <dbReference type="Proteomes" id="UP000295722"/>
    </source>
</evidence>
<evidence type="ECO:0000256" key="3">
    <source>
        <dbReference type="SAM" id="MobiDB-lite"/>
    </source>
</evidence>
<keyword evidence="1" id="KW-0808">Transferase</keyword>
<feature type="compositionally biased region" description="Basic residues" evidence="3">
    <location>
        <begin position="224"/>
        <end position="233"/>
    </location>
</feature>
<dbReference type="Pfam" id="PF07804">
    <property type="entry name" value="HipA_C"/>
    <property type="match status" value="1"/>
</dbReference>